<keyword evidence="3" id="KW-0479">Metal-binding</keyword>
<keyword evidence="4" id="KW-0460">Magnesium</keyword>
<protein>
    <recommendedName>
        <fullName evidence="8">RNA-directed DNA polymerase</fullName>
    </recommendedName>
</protein>
<evidence type="ECO:0000256" key="2">
    <source>
        <dbReference type="ARBA" id="ARBA00022695"/>
    </source>
</evidence>
<dbReference type="EMBL" id="JACIJI010000005">
    <property type="protein sequence ID" value="MBB5719678.1"/>
    <property type="molecule type" value="Genomic_DNA"/>
</dbReference>
<gene>
    <name evidence="6" type="ORF">FHR23_002626</name>
</gene>
<name>A0A840Z126_9SPHN</name>
<dbReference type="AlphaFoldDB" id="A0A840Z126"/>
<evidence type="ECO:0000313" key="6">
    <source>
        <dbReference type="EMBL" id="MBB5719678.1"/>
    </source>
</evidence>
<dbReference type="RefSeq" id="WP_184004730.1">
    <property type="nucleotide sequence ID" value="NZ_BAABIF010000030.1"/>
</dbReference>
<dbReference type="GO" id="GO:0003723">
    <property type="term" value="F:RNA binding"/>
    <property type="evidence" value="ECO:0007669"/>
    <property type="project" value="InterPro"/>
</dbReference>
<evidence type="ECO:0008006" key="8">
    <source>
        <dbReference type="Google" id="ProtNLM"/>
    </source>
</evidence>
<evidence type="ECO:0000256" key="4">
    <source>
        <dbReference type="ARBA" id="ARBA00022842"/>
    </source>
</evidence>
<evidence type="ECO:0000313" key="7">
    <source>
        <dbReference type="Proteomes" id="UP000554342"/>
    </source>
</evidence>
<proteinExistence type="predicted"/>
<keyword evidence="5" id="KW-0695">RNA-directed DNA polymerase</keyword>
<dbReference type="CDD" id="cd03487">
    <property type="entry name" value="RT_Bac_retron_II"/>
    <property type="match status" value="1"/>
</dbReference>
<dbReference type="Proteomes" id="UP000554342">
    <property type="component" value="Unassembled WGS sequence"/>
</dbReference>
<organism evidence="6 7">
    <name type="scientific">Stakelama sediminis</name>
    <dbReference type="NCBI Taxonomy" id="463200"/>
    <lineage>
        <taxon>Bacteria</taxon>
        <taxon>Pseudomonadati</taxon>
        <taxon>Pseudomonadota</taxon>
        <taxon>Alphaproteobacteria</taxon>
        <taxon>Sphingomonadales</taxon>
        <taxon>Sphingomonadaceae</taxon>
        <taxon>Stakelama</taxon>
    </lineage>
</organism>
<dbReference type="PRINTS" id="PR00866">
    <property type="entry name" value="RNADNAPOLMS"/>
</dbReference>
<keyword evidence="2" id="KW-0548">Nucleotidyltransferase</keyword>
<accession>A0A840Z126</accession>
<evidence type="ECO:0000256" key="3">
    <source>
        <dbReference type="ARBA" id="ARBA00022723"/>
    </source>
</evidence>
<evidence type="ECO:0000256" key="5">
    <source>
        <dbReference type="ARBA" id="ARBA00022918"/>
    </source>
</evidence>
<sequence length="316" mass="35929">MSTKSPKEKALVRIPIERCHLYKIGSPHALAKRLGWDLNKLDDLAAYGGYKVYKHKYTGRTIEEPGAALQSLHRQLHRYLSRIEVPPYLHSAVKGRSYLSNARAHVGDGRIIKIDIAKFYQSVPQHRVMHFFRDRMKCAPDVSGLLAALICYDGHLATGSAISPLISFYAFESLFDDLANIACKYDLEITCYVDDITMSGKRASFKVLHEVRRTIFRAGLRAHKDHAFAYNSPGIVTGVVVTGQGISLPFERWKKIKNQIRLLEACEIRDDKLEIFPSLVSRLYEAAQIDPACRSKAEYYHAAWRKLKYEKMARAA</sequence>
<dbReference type="GO" id="GO:0046872">
    <property type="term" value="F:metal ion binding"/>
    <property type="evidence" value="ECO:0007669"/>
    <property type="project" value="UniProtKB-KW"/>
</dbReference>
<reference evidence="6 7" key="1">
    <citation type="submission" date="2020-08" db="EMBL/GenBank/DDBJ databases">
        <title>Genomic Encyclopedia of Type Strains, Phase IV (KMG-IV): sequencing the most valuable type-strain genomes for metagenomic binning, comparative biology and taxonomic classification.</title>
        <authorList>
            <person name="Goeker M."/>
        </authorList>
    </citation>
    <scope>NUCLEOTIDE SEQUENCE [LARGE SCALE GENOMIC DNA]</scope>
    <source>
        <strain evidence="6 7">DSM 27203</strain>
    </source>
</reference>
<dbReference type="InterPro" id="IPR000123">
    <property type="entry name" value="Reverse_transcriptase_msDNA"/>
</dbReference>
<dbReference type="GO" id="GO:0003964">
    <property type="term" value="F:RNA-directed DNA polymerase activity"/>
    <property type="evidence" value="ECO:0007669"/>
    <property type="project" value="UniProtKB-KW"/>
</dbReference>
<keyword evidence="1" id="KW-0808">Transferase</keyword>
<keyword evidence="7" id="KW-1185">Reference proteome</keyword>
<comment type="caution">
    <text evidence="6">The sequence shown here is derived from an EMBL/GenBank/DDBJ whole genome shotgun (WGS) entry which is preliminary data.</text>
</comment>
<evidence type="ECO:0000256" key="1">
    <source>
        <dbReference type="ARBA" id="ARBA00022679"/>
    </source>
</evidence>